<dbReference type="eggNOG" id="KOG0724">
    <property type="taxonomic scope" value="Eukaryota"/>
</dbReference>
<dbReference type="GeneID" id="8584477"/>
<evidence type="ECO:0000259" key="9">
    <source>
        <dbReference type="PROSITE" id="PS50076"/>
    </source>
</evidence>
<dbReference type="PROSITE" id="PS51293">
    <property type="entry name" value="SANT"/>
    <property type="match status" value="1"/>
</dbReference>
<proteinExistence type="predicted"/>
<reference evidence="12 13" key="1">
    <citation type="journal article" date="2003" name="PLoS Biol.">
        <title>The genome sequence of Caenorhabditis briggsae: a platform for comparative genomics.</title>
        <authorList>
            <person name="Stein L.D."/>
            <person name="Bao Z."/>
            <person name="Blasiar D."/>
            <person name="Blumenthal T."/>
            <person name="Brent M.R."/>
            <person name="Chen N."/>
            <person name="Chinwalla A."/>
            <person name="Clarke L."/>
            <person name="Clee C."/>
            <person name="Coghlan A."/>
            <person name="Coulson A."/>
            <person name="D'Eustachio P."/>
            <person name="Fitch D.H."/>
            <person name="Fulton L.A."/>
            <person name="Fulton R.E."/>
            <person name="Griffiths-Jones S."/>
            <person name="Harris T.W."/>
            <person name="Hillier L.W."/>
            <person name="Kamath R."/>
            <person name="Kuwabara P.E."/>
            <person name="Mardis E.R."/>
            <person name="Marra M.A."/>
            <person name="Miner T.L."/>
            <person name="Minx P."/>
            <person name="Mullikin J.C."/>
            <person name="Plumb R.W."/>
            <person name="Rogers J."/>
            <person name="Schein J.E."/>
            <person name="Sohrmann M."/>
            <person name="Spieth J."/>
            <person name="Stajich J.E."/>
            <person name="Wei C."/>
            <person name="Willey D."/>
            <person name="Wilson R.K."/>
            <person name="Durbin R."/>
            <person name="Waterston R.H."/>
        </authorList>
    </citation>
    <scope>NUCLEOTIDE SEQUENCE [LARGE SCALE GENOMIC DNA]</scope>
    <source>
        <strain evidence="12 13">AF16</strain>
    </source>
</reference>
<dbReference type="AlphaFoldDB" id="A8X3B6"/>
<gene>
    <name evidence="12 14" type="ORF">CBG06902</name>
    <name evidence="12" type="ORF">CBG_06902</name>
</gene>
<dbReference type="SMART" id="SM00271">
    <property type="entry name" value="DnaJ"/>
    <property type="match status" value="1"/>
</dbReference>
<dbReference type="Pfam" id="PF14778">
    <property type="entry name" value="ODR4-like"/>
    <property type="match status" value="1"/>
</dbReference>
<evidence type="ECO:0000256" key="3">
    <source>
        <dbReference type="ARBA" id="ARBA00022729"/>
    </source>
</evidence>
<evidence type="ECO:0000259" key="11">
    <source>
        <dbReference type="PROSITE" id="PS51293"/>
    </source>
</evidence>
<evidence type="ECO:0000256" key="4">
    <source>
        <dbReference type="ARBA" id="ARBA00022989"/>
    </source>
</evidence>
<dbReference type="CDD" id="cd06257">
    <property type="entry name" value="DnaJ"/>
    <property type="match status" value="1"/>
</dbReference>
<dbReference type="EMBL" id="HE601347">
    <property type="protein sequence ID" value="CAP27126.1"/>
    <property type="molecule type" value="Genomic_DNA"/>
</dbReference>
<feature type="domain" description="J" evidence="9">
    <location>
        <begin position="157"/>
        <end position="221"/>
    </location>
</feature>
<evidence type="ECO:0000313" key="12">
    <source>
        <dbReference type="EMBL" id="CAP27126.1"/>
    </source>
</evidence>
<dbReference type="CDD" id="cd00167">
    <property type="entry name" value="SANT"/>
    <property type="match status" value="1"/>
</dbReference>
<feature type="transmembrane region" description="Helical" evidence="8">
    <location>
        <begin position="243"/>
        <end position="266"/>
    </location>
</feature>
<dbReference type="RefSeq" id="XP_002642483.1">
    <property type="nucleotide sequence ID" value="XM_002642437.1"/>
</dbReference>
<keyword evidence="2 8" id="KW-0812">Transmembrane</keyword>
<keyword evidence="5 8" id="KW-0472">Membrane</keyword>
<dbReference type="HOGENOM" id="CLU_036945_0_0_1"/>
<evidence type="ECO:0000256" key="7">
    <source>
        <dbReference type="SAM" id="MobiDB-lite"/>
    </source>
</evidence>
<dbReference type="Gene3D" id="1.10.10.60">
    <property type="entry name" value="Homeodomain-like"/>
    <property type="match status" value="2"/>
</dbReference>
<feature type="region of interest" description="Disordered" evidence="7">
    <location>
        <begin position="336"/>
        <end position="364"/>
    </location>
</feature>
<dbReference type="WormBase" id="CBG06902a">
    <property type="protein sequence ID" value="CBP40593"/>
    <property type="gene ID" value="WBGene00029093"/>
</dbReference>
<dbReference type="PRINTS" id="PR00625">
    <property type="entry name" value="JDOMAIN"/>
</dbReference>
<dbReference type="SMART" id="SM00717">
    <property type="entry name" value="SANT"/>
    <property type="match status" value="2"/>
</dbReference>
<evidence type="ECO:0000259" key="10">
    <source>
        <dbReference type="PROSITE" id="PS50090"/>
    </source>
</evidence>
<dbReference type="InterPro" id="IPR009057">
    <property type="entry name" value="Homeodomain-like_sf"/>
</dbReference>
<dbReference type="OMA" id="AAYWERK"/>
<reference evidence="12 13" key="2">
    <citation type="journal article" date="2011" name="PLoS Genet.">
        <title>Caenorhabditis briggsae recombinant inbred line genotypes reveal inter-strain incompatibility and the evolution of recombination.</title>
        <authorList>
            <person name="Ross J.A."/>
            <person name="Koboldt D.C."/>
            <person name="Staisch J.E."/>
            <person name="Chamberlin H.M."/>
            <person name="Gupta B.P."/>
            <person name="Miller R.D."/>
            <person name="Baird S.E."/>
            <person name="Haag E.S."/>
        </authorList>
    </citation>
    <scope>NUCLEOTIDE SEQUENCE [LARGE SCALE GENOMIC DNA]</scope>
    <source>
        <strain evidence="12 13">AF16</strain>
    </source>
</reference>
<feature type="domain" description="SANT" evidence="11">
    <location>
        <begin position="474"/>
        <end position="529"/>
    </location>
</feature>
<keyword evidence="13" id="KW-1185">Reference proteome</keyword>
<evidence type="ECO:0000256" key="1">
    <source>
        <dbReference type="ARBA" id="ARBA00004123"/>
    </source>
</evidence>
<dbReference type="PANTHER" id="PTHR44653">
    <property type="entry name" value="DNAJ HOMOLOG SUBFAMILY C MEMBER 1"/>
    <property type="match status" value="1"/>
</dbReference>
<keyword evidence="4 8" id="KW-1133">Transmembrane helix</keyword>
<dbReference type="InterPro" id="IPR029454">
    <property type="entry name" value="ODR-4-like"/>
</dbReference>
<evidence type="ECO:0000256" key="6">
    <source>
        <dbReference type="ARBA" id="ARBA00037847"/>
    </source>
</evidence>
<dbReference type="PROSITE" id="PS50076">
    <property type="entry name" value="DNAJ_2"/>
    <property type="match status" value="1"/>
</dbReference>
<dbReference type="SUPFAM" id="SSF46565">
    <property type="entry name" value="Chaperone J-domain"/>
    <property type="match status" value="1"/>
</dbReference>
<dbReference type="Gene3D" id="1.10.287.110">
    <property type="entry name" value="DnaJ domain"/>
    <property type="match status" value="1"/>
</dbReference>
<dbReference type="KEGG" id="cbr:CBG_06902"/>
<evidence type="ECO:0000313" key="13">
    <source>
        <dbReference type="Proteomes" id="UP000008549"/>
    </source>
</evidence>
<dbReference type="InterPro" id="IPR001623">
    <property type="entry name" value="DnaJ_domain"/>
</dbReference>
<dbReference type="InterPro" id="IPR052606">
    <property type="entry name" value="DnaJ_domain_protein"/>
</dbReference>
<protein>
    <submittedName>
        <fullName evidence="12">Protein CBG06902</fullName>
    </submittedName>
</protein>
<evidence type="ECO:0000256" key="2">
    <source>
        <dbReference type="ARBA" id="ARBA00022692"/>
    </source>
</evidence>
<organism evidence="12 13">
    <name type="scientific">Caenorhabditis briggsae</name>
    <dbReference type="NCBI Taxonomy" id="6238"/>
    <lineage>
        <taxon>Eukaryota</taxon>
        <taxon>Metazoa</taxon>
        <taxon>Ecdysozoa</taxon>
        <taxon>Nematoda</taxon>
        <taxon>Chromadorea</taxon>
        <taxon>Rhabditida</taxon>
        <taxon>Rhabditina</taxon>
        <taxon>Rhabditomorpha</taxon>
        <taxon>Rhabditoidea</taxon>
        <taxon>Rhabditidae</taxon>
        <taxon>Peloderinae</taxon>
        <taxon>Caenorhabditis</taxon>
    </lineage>
</organism>
<dbReference type="Pfam" id="PF23082">
    <property type="entry name" value="Myb_DNA-binding_2"/>
    <property type="match status" value="2"/>
</dbReference>
<dbReference type="GO" id="GO:0012505">
    <property type="term" value="C:endomembrane system"/>
    <property type="evidence" value="ECO:0000318"/>
    <property type="project" value="GO_Central"/>
</dbReference>
<dbReference type="PROSITE" id="PS50090">
    <property type="entry name" value="MYB_LIKE"/>
    <property type="match status" value="1"/>
</dbReference>
<dbReference type="InterPro" id="IPR017884">
    <property type="entry name" value="SANT_dom"/>
</dbReference>
<dbReference type="PANTHER" id="PTHR44653:SF2">
    <property type="entry name" value="DNAJ HOMOLOG SUBFAMILY C MEMBER 1"/>
    <property type="match status" value="1"/>
</dbReference>
<dbReference type="STRING" id="6238.A8X3B6"/>
<dbReference type="FunCoup" id="A8X3B6">
    <property type="interactions" value="1830"/>
</dbReference>
<accession>A8X3B6</accession>
<dbReference type="Pfam" id="PF00226">
    <property type="entry name" value="DnaJ"/>
    <property type="match status" value="1"/>
</dbReference>
<dbReference type="SUPFAM" id="SSF46689">
    <property type="entry name" value="Homeodomain-like"/>
    <property type="match status" value="2"/>
</dbReference>
<dbReference type="eggNOG" id="KOG4703">
    <property type="taxonomic scope" value="Eukaryota"/>
</dbReference>
<dbReference type="InterPro" id="IPR036869">
    <property type="entry name" value="J_dom_sf"/>
</dbReference>
<dbReference type="Proteomes" id="UP000008549">
    <property type="component" value="Unassembled WGS sequence"/>
</dbReference>
<sequence>MLPGGIHVVGVAWFSDKATFQQRKPHIHKTLGRIQKMNNQITTANIDDSISDHLITVFFETPSTTPVGAVINLANRGIESVQKVQFQKLDPSENGRNSAPNIPGLIEILNFLKIAIVQFRMRVTFLHLLPIFIPLINCQWTSEDLALYDLVEEVGVNFYEWFDIPREATSNQVKKAYRKLTLEWHPDRNSAPDATDKFRQVAGIYEVLKTTELREKYDNILENGLPSWRQPLYYYRRMRKLTWYEGILVLLFIGTIAHYLMMWAAYFEKTLVYKQNFKKSRKGKKEDPAEIEKQMKEALVDYIPKYSELLPIILAKGTVTLCKNLFLTAKDTMAKPEEIDEGPTEEELAQQRRQQRAAAAPQQPEFKFEVAQGLKAVSTNDPEMEKKYAAENEVVSQKQSGSSWTPDELAHLVRLSTEKYPAGTPNRWEQMGRVLNRTPEDVIAMAGKMKQMKQEDYTKLLMSSIQQSVPSEEKSEDDWSQSEQKAFELALQKYPKGTDERWERISEEIGTKTKKQVMVRFKQLAEMIRKKKAEN</sequence>
<comment type="subcellular location">
    <subcellularLocation>
        <location evidence="6">Endomembrane system</location>
        <topology evidence="6">Single-pass membrane protein</topology>
    </subcellularLocation>
    <subcellularLocation>
        <location evidence="1">Nucleus</location>
    </subcellularLocation>
</comment>
<dbReference type="CTD" id="8584477"/>
<dbReference type="InParanoid" id="A8X3B6"/>
<evidence type="ECO:0000256" key="5">
    <source>
        <dbReference type="ARBA" id="ARBA00023136"/>
    </source>
</evidence>
<evidence type="ECO:0000256" key="8">
    <source>
        <dbReference type="SAM" id="Phobius"/>
    </source>
</evidence>
<evidence type="ECO:0000313" key="14">
    <source>
        <dbReference type="WormBase" id="CBG06902a"/>
    </source>
</evidence>
<feature type="domain" description="Myb-like" evidence="10">
    <location>
        <begin position="471"/>
        <end position="525"/>
    </location>
</feature>
<name>A8X3B6_CAEBR</name>
<dbReference type="GO" id="GO:0005634">
    <property type="term" value="C:nucleus"/>
    <property type="evidence" value="ECO:0007669"/>
    <property type="project" value="UniProtKB-SubCell"/>
</dbReference>
<dbReference type="InterPro" id="IPR001005">
    <property type="entry name" value="SANT/Myb"/>
</dbReference>
<feature type="compositionally biased region" description="Acidic residues" evidence="7">
    <location>
        <begin position="338"/>
        <end position="348"/>
    </location>
</feature>
<keyword evidence="3" id="KW-0732">Signal</keyword>